<dbReference type="Gene3D" id="3.80.10.10">
    <property type="entry name" value="Ribonuclease Inhibitor"/>
    <property type="match status" value="1"/>
</dbReference>
<dbReference type="HOGENOM" id="CLU_1837251_0_0_1"/>
<organism evidence="2 3">
    <name type="scientific">Helobdella robusta</name>
    <name type="common">Californian leech</name>
    <dbReference type="NCBI Taxonomy" id="6412"/>
    <lineage>
        <taxon>Eukaryota</taxon>
        <taxon>Metazoa</taxon>
        <taxon>Spiralia</taxon>
        <taxon>Lophotrochozoa</taxon>
        <taxon>Annelida</taxon>
        <taxon>Clitellata</taxon>
        <taxon>Hirudinea</taxon>
        <taxon>Rhynchobdellida</taxon>
        <taxon>Glossiphoniidae</taxon>
        <taxon>Helobdella</taxon>
    </lineage>
</organism>
<reference evidence="2" key="3">
    <citation type="submission" date="2015-06" db="UniProtKB">
        <authorList>
            <consortium name="EnsemblMetazoa"/>
        </authorList>
    </citation>
    <scope>IDENTIFICATION</scope>
</reference>
<reference evidence="3" key="1">
    <citation type="submission" date="2012-12" db="EMBL/GenBank/DDBJ databases">
        <authorList>
            <person name="Hellsten U."/>
            <person name="Grimwood J."/>
            <person name="Chapman J.A."/>
            <person name="Shapiro H."/>
            <person name="Aerts A."/>
            <person name="Otillar R.P."/>
            <person name="Terry A.Y."/>
            <person name="Boore J.L."/>
            <person name="Simakov O."/>
            <person name="Marletaz F."/>
            <person name="Cho S.-J."/>
            <person name="Edsinger-Gonzales E."/>
            <person name="Havlak P."/>
            <person name="Kuo D.-H."/>
            <person name="Larsson T."/>
            <person name="Lv J."/>
            <person name="Arendt D."/>
            <person name="Savage R."/>
            <person name="Osoegawa K."/>
            <person name="de Jong P."/>
            <person name="Lindberg D.R."/>
            <person name="Seaver E.C."/>
            <person name="Weisblat D.A."/>
            <person name="Putnam N.H."/>
            <person name="Grigoriev I.V."/>
            <person name="Rokhsar D.S."/>
        </authorList>
    </citation>
    <scope>NUCLEOTIDE SEQUENCE</scope>
</reference>
<dbReference type="InterPro" id="IPR032675">
    <property type="entry name" value="LRR_dom_sf"/>
</dbReference>
<dbReference type="CTD" id="20203681"/>
<dbReference type="GO" id="GO:0036158">
    <property type="term" value="P:outer dynein arm assembly"/>
    <property type="evidence" value="ECO:0000318"/>
    <property type="project" value="GO_Central"/>
</dbReference>
<keyword evidence="3" id="KW-1185">Reference proteome</keyword>
<dbReference type="STRING" id="6412.T1F4D2"/>
<evidence type="ECO:0000313" key="1">
    <source>
        <dbReference type="EMBL" id="ESO05178.1"/>
    </source>
</evidence>
<accession>T1F4D2</accession>
<protein>
    <recommendedName>
        <fullName evidence="4">U2A'/phosphoprotein 32 family A C-terminal domain-containing protein</fullName>
    </recommendedName>
</protein>
<evidence type="ECO:0000313" key="2">
    <source>
        <dbReference type="EnsemblMetazoa" id="HelroP171517"/>
    </source>
</evidence>
<reference evidence="1 3" key="2">
    <citation type="journal article" date="2013" name="Nature">
        <title>Insights into bilaterian evolution from three spiralian genomes.</title>
        <authorList>
            <person name="Simakov O."/>
            <person name="Marletaz F."/>
            <person name="Cho S.J."/>
            <person name="Edsinger-Gonzales E."/>
            <person name="Havlak P."/>
            <person name="Hellsten U."/>
            <person name="Kuo D.H."/>
            <person name="Larsson T."/>
            <person name="Lv J."/>
            <person name="Arendt D."/>
            <person name="Savage R."/>
            <person name="Osoegawa K."/>
            <person name="de Jong P."/>
            <person name="Grimwood J."/>
            <person name="Chapman J.A."/>
            <person name="Shapiro H."/>
            <person name="Aerts A."/>
            <person name="Otillar R.P."/>
            <person name="Terry A.Y."/>
            <person name="Boore J.L."/>
            <person name="Grigoriev I.V."/>
            <person name="Lindberg D.R."/>
            <person name="Seaver E.C."/>
            <person name="Weisblat D.A."/>
            <person name="Putnam N.H."/>
            <person name="Rokhsar D.S."/>
        </authorList>
    </citation>
    <scope>NUCLEOTIDE SEQUENCE</scope>
</reference>
<dbReference type="AlphaFoldDB" id="T1F4D2"/>
<name>T1F4D2_HELRO</name>
<dbReference type="GeneID" id="20203681"/>
<dbReference type="Proteomes" id="UP000015101">
    <property type="component" value="Unassembled WGS sequence"/>
</dbReference>
<gene>
    <name evidence="2" type="primary">20203681</name>
    <name evidence="1" type="ORF">HELRODRAFT_171517</name>
</gene>
<dbReference type="EMBL" id="AMQM01003889">
    <property type="status" value="NOT_ANNOTATED_CDS"/>
    <property type="molecule type" value="Genomic_DNA"/>
</dbReference>
<dbReference type="KEGG" id="hro:HELRODRAFT_171517"/>
<dbReference type="InParanoid" id="T1F4D2"/>
<proteinExistence type="predicted"/>
<dbReference type="EnsemblMetazoa" id="HelroT171517">
    <property type="protein sequence ID" value="HelroP171517"/>
    <property type="gene ID" value="HelroG171517"/>
</dbReference>
<dbReference type="RefSeq" id="XP_009016493.1">
    <property type="nucleotide sequence ID" value="XM_009018245.1"/>
</dbReference>
<sequence>MAHNKIKKIPNLNVLGTLFFLDVSHNCIETIDPSFLPKSLQIFNMAKNPCCNEETIRKIKTVLPILEELNDERIVDNDSVKKLDMTEISDEKVENESRDIRLFACDILIRSQGRVEKSKVEHYQKMLELNKYKFLKKTNE</sequence>
<dbReference type="OrthoDB" id="7451790at2759"/>
<dbReference type="GO" id="GO:0005737">
    <property type="term" value="C:cytoplasm"/>
    <property type="evidence" value="ECO:0000318"/>
    <property type="project" value="GO_Central"/>
</dbReference>
<evidence type="ECO:0000313" key="3">
    <source>
        <dbReference type="Proteomes" id="UP000015101"/>
    </source>
</evidence>
<evidence type="ECO:0008006" key="4">
    <source>
        <dbReference type="Google" id="ProtNLM"/>
    </source>
</evidence>
<dbReference type="SUPFAM" id="SSF52075">
    <property type="entry name" value="Outer arm dynein light chain 1"/>
    <property type="match status" value="1"/>
</dbReference>
<dbReference type="EMBL" id="KB096365">
    <property type="protein sequence ID" value="ESO05178.1"/>
    <property type="molecule type" value="Genomic_DNA"/>
</dbReference>